<feature type="region of interest" description="Disordered" evidence="9">
    <location>
        <begin position="109"/>
        <end position="157"/>
    </location>
</feature>
<evidence type="ECO:0000313" key="12">
    <source>
        <dbReference type="EMBL" id="KAJ9189248.1"/>
    </source>
</evidence>
<organism evidence="12 13">
    <name type="scientific">Hevea brasiliensis</name>
    <name type="common">Para rubber tree</name>
    <name type="synonym">Siphonia brasiliensis</name>
    <dbReference type="NCBI Taxonomy" id="3981"/>
    <lineage>
        <taxon>Eukaryota</taxon>
        <taxon>Viridiplantae</taxon>
        <taxon>Streptophyta</taxon>
        <taxon>Embryophyta</taxon>
        <taxon>Tracheophyta</taxon>
        <taxon>Spermatophyta</taxon>
        <taxon>Magnoliopsida</taxon>
        <taxon>eudicotyledons</taxon>
        <taxon>Gunneridae</taxon>
        <taxon>Pentapetalae</taxon>
        <taxon>rosids</taxon>
        <taxon>fabids</taxon>
        <taxon>Malpighiales</taxon>
        <taxon>Euphorbiaceae</taxon>
        <taxon>Crotonoideae</taxon>
        <taxon>Micrandreae</taxon>
        <taxon>Hevea</taxon>
    </lineage>
</organism>
<feature type="compositionally biased region" description="Polar residues" evidence="9">
    <location>
        <begin position="148"/>
        <end position="157"/>
    </location>
</feature>
<dbReference type="SUPFAM" id="SSF47699">
    <property type="entry name" value="Bifunctional inhibitor/lipid-transfer protein/seed storage 2S albumin"/>
    <property type="match status" value="1"/>
</dbReference>
<keyword evidence="13" id="KW-1185">Reference proteome</keyword>
<evidence type="ECO:0000256" key="7">
    <source>
        <dbReference type="ARBA" id="ARBA00023180"/>
    </source>
</evidence>
<keyword evidence="5 10" id="KW-0732">Signal</keyword>
<keyword evidence="7" id="KW-0325">Glycoprotein</keyword>
<keyword evidence="3" id="KW-1003">Cell membrane</keyword>
<feature type="signal peptide" evidence="10">
    <location>
        <begin position="1"/>
        <end position="24"/>
    </location>
</feature>
<evidence type="ECO:0000256" key="10">
    <source>
        <dbReference type="SAM" id="SignalP"/>
    </source>
</evidence>
<proteinExistence type="inferred from homology"/>
<comment type="subcellular location">
    <subcellularLocation>
        <location evidence="1">Cell membrane</location>
        <topology evidence="1">Lipid-anchor</topology>
        <topology evidence="1">GPI-anchor</topology>
    </subcellularLocation>
</comment>
<accession>A0ABQ9NCU4</accession>
<dbReference type="InterPro" id="IPR036312">
    <property type="entry name" value="Bifun_inhib/LTP/seed_sf"/>
</dbReference>
<dbReference type="Pfam" id="PF14368">
    <property type="entry name" value="LTP_2"/>
    <property type="match status" value="1"/>
</dbReference>
<dbReference type="InterPro" id="IPR000528">
    <property type="entry name" value="Plant_nsLTP"/>
</dbReference>
<comment type="caution">
    <text evidence="12">The sequence shown here is derived from an EMBL/GenBank/DDBJ whole genome shotgun (WGS) entry which is preliminary data.</text>
</comment>
<comment type="similarity">
    <text evidence="2">Belongs to the plant LTP family.</text>
</comment>
<dbReference type="InterPro" id="IPR016140">
    <property type="entry name" value="Bifunc_inhib/LTP/seed_store"/>
</dbReference>
<keyword evidence="8" id="KW-0449">Lipoprotein</keyword>
<evidence type="ECO:0000256" key="3">
    <source>
        <dbReference type="ARBA" id="ARBA00022475"/>
    </source>
</evidence>
<evidence type="ECO:0000256" key="9">
    <source>
        <dbReference type="SAM" id="MobiDB-lite"/>
    </source>
</evidence>
<evidence type="ECO:0000256" key="1">
    <source>
        <dbReference type="ARBA" id="ARBA00004609"/>
    </source>
</evidence>
<dbReference type="CDD" id="cd00010">
    <property type="entry name" value="AAI_LTSS"/>
    <property type="match status" value="1"/>
</dbReference>
<protein>
    <recommendedName>
        <fullName evidence="11">Bifunctional inhibitor/plant lipid transfer protein/seed storage helical domain-containing protein</fullName>
    </recommendedName>
</protein>
<sequence>MASKGLDKCVPLVLLMMLCHGSTAQSGCTSALVGLAPCLNYVTGNSSIPSSSCCSQLSSVVQSQPQCLCALLNGGGSSLGITINQTQAVSLPGACNVQTPPVSQCNAANNSPAIPPTYSPTSPPSDSSDEMPKTPNTPSLPSIPAGGSSKTVPTAGGTSAASLTRMRLHLTIIFIFIASHISNGIRF</sequence>
<name>A0ABQ9NCU4_HEVBR</name>
<dbReference type="PANTHER" id="PTHR33044">
    <property type="entry name" value="BIFUNCTIONAL INHIBITOR/LIPID-TRANSFER PROTEIN/SEED STORAGE 2S ALBUMIN SUPERFAMILY PROTEIN-RELATED"/>
    <property type="match status" value="1"/>
</dbReference>
<dbReference type="PRINTS" id="PR00382">
    <property type="entry name" value="LIPIDTRNSFER"/>
</dbReference>
<evidence type="ECO:0000256" key="8">
    <source>
        <dbReference type="ARBA" id="ARBA00023288"/>
    </source>
</evidence>
<evidence type="ECO:0000256" key="6">
    <source>
        <dbReference type="ARBA" id="ARBA00023157"/>
    </source>
</evidence>
<evidence type="ECO:0000259" key="11">
    <source>
        <dbReference type="SMART" id="SM00499"/>
    </source>
</evidence>
<evidence type="ECO:0000256" key="5">
    <source>
        <dbReference type="ARBA" id="ARBA00022729"/>
    </source>
</evidence>
<feature type="domain" description="Bifunctional inhibitor/plant lipid transfer protein/seed storage helical" evidence="11">
    <location>
        <begin position="28"/>
        <end position="105"/>
    </location>
</feature>
<keyword evidence="6" id="KW-1015">Disulfide bond</keyword>
<dbReference type="Gene3D" id="1.10.110.10">
    <property type="entry name" value="Plant lipid-transfer and hydrophobic proteins"/>
    <property type="match status" value="1"/>
</dbReference>
<feature type="chain" id="PRO_5046893216" description="Bifunctional inhibitor/plant lipid transfer protein/seed storage helical domain-containing protein" evidence="10">
    <location>
        <begin position="25"/>
        <end position="187"/>
    </location>
</feature>
<feature type="compositionally biased region" description="Pro residues" evidence="9">
    <location>
        <begin position="113"/>
        <end position="123"/>
    </location>
</feature>
<dbReference type="InterPro" id="IPR043325">
    <property type="entry name" value="LTSS"/>
</dbReference>
<reference evidence="12" key="1">
    <citation type="journal article" date="2023" name="Plant Biotechnol. J.">
        <title>Chromosome-level wild Hevea brasiliensis genome provides new tools for genomic-assisted breeding and valuable loci to elevate rubber yield.</title>
        <authorList>
            <person name="Cheng H."/>
            <person name="Song X."/>
            <person name="Hu Y."/>
            <person name="Wu T."/>
            <person name="Yang Q."/>
            <person name="An Z."/>
            <person name="Feng S."/>
            <person name="Deng Z."/>
            <person name="Wu W."/>
            <person name="Zeng X."/>
            <person name="Tu M."/>
            <person name="Wang X."/>
            <person name="Huang H."/>
        </authorList>
    </citation>
    <scope>NUCLEOTIDE SEQUENCE</scope>
    <source>
        <strain evidence="12">MT/VB/25A 57/8</strain>
    </source>
</reference>
<evidence type="ECO:0000256" key="4">
    <source>
        <dbReference type="ARBA" id="ARBA00022622"/>
    </source>
</evidence>
<keyword evidence="4" id="KW-0336">GPI-anchor</keyword>
<dbReference type="EMBL" id="JARPOI010000001">
    <property type="protein sequence ID" value="KAJ9189248.1"/>
    <property type="molecule type" value="Genomic_DNA"/>
</dbReference>
<dbReference type="SMART" id="SM00499">
    <property type="entry name" value="AAI"/>
    <property type="match status" value="1"/>
</dbReference>
<evidence type="ECO:0000313" key="13">
    <source>
        <dbReference type="Proteomes" id="UP001174677"/>
    </source>
</evidence>
<gene>
    <name evidence="12" type="ORF">P3X46_000563</name>
</gene>
<evidence type="ECO:0000256" key="2">
    <source>
        <dbReference type="ARBA" id="ARBA00009748"/>
    </source>
</evidence>
<keyword evidence="4" id="KW-0472">Membrane</keyword>
<dbReference type="Proteomes" id="UP001174677">
    <property type="component" value="Chromosome 1"/>
</dbReference>